<evidence type="ECO:0000313" key="4">
    <source>
        <dbReference type="Proteomes" id="UP001612415"/>
    </source>
</evidence>
<protein>
    <recommendedName>
        <fullName evidence="5">GerMN domain-containing protein</fullName>
    </recommendedName>
</protein>
<feature type="chain" id="PRO_5045852693" description="GerMN domain-containing protein" evidence="2">
    <location>
        <begin position="26"/>
        <end position="187"/>
    </location>
</feature>
<keyword evidence="4" id="KW-1185">Reference proteome</keyword>
<comment type="caution">
    <text evidence="3">The sequence shown here is derived from an EMBL/GenBank/DDBJ whole genome shotgun (WGS) entry which is preliminary data.</text>
</comment>
<dbReference type="RefSeq" id="WP_398660758.1">
    <property type="nucleotide sequence ID" value="NZ_JBITDC010000020.1"/>
</dbReference>
<gene>
    <name evidence="3" type="ORF">ACIA8P_37840</name>
</gene>
<feature type="signal peptide" evidence="2">
    <location>
        <begin position="1"/>
        <end position="25"/>
    </location>
</feature>
<dbReference type="PROSITE" id="PS51257">
    <property type="entry name" value="PROKAR_LIPOPROTEIN"/>
    <property type="match status" value="1"/>
</dbReference>
<name>A0ABW7YDW7_STRCE</name>
<proteinExistence type="predicted"/>
<evidence type="ECO:0000256" key="1">
    <source>
        <dbReference type="SAM" id="MobiDB-lite"/>
    </source>
</evidence>
<feature type="region of interest" description="Disordered" evidence="1">
    <location>
        <begin position="93"/>
        <end position="115"/>
    </location>
</feature>
<organism evidence="3 4">
    <name type="scientific">Streptomyces cellulosae</name>
    <dbReference type="NCBI Taxonomy" id="1968"/>
    <lineage>
        <taxon>Bacteria</taxon>
        <taxon>Bacillati</taxon>
        <taxon>Actinomycetota</taxon>
        <taxon>Actinomycetes</taxon>
        <taxon>Kitasatosporales</taxon>
        <taxon>Streptomycetaceae</taxon>
        <taxon>Streptomyces</taxon>
    </lineage>
</organism>
<dbReference type="EMBL" id="JBITDC010000020">
    <property type="protein sequence ID" value="MFI5680305.1"/>
    <property type="molecule type" value="Genomic_DNA"/>
</dbReference>
<dbReference type="Proteomes" id="UP001612415">
    <property type="component" value="Unassembled WGS sequence"/>
</dbReference>
<reference evidence="3 4" key="1">
    <citation type="submission" date="2024-10" db="EMBL/GenBank/DDBJ databases">
        <title>The Natural Products Discovery Center: Release of the First 8490 Sequenced Strains for Exploring Actinobacteria Biosynthetic Diversity.</title>
        <authorList>
            <person name="Kalkreuter E."/>
            <person name="Kautsar S.A."/>
            <person name="Yang D."/>
            <person name="Bader C.D."/>
            <person name="Teijaro C.N."/>
            <person name="Fluegel L."/>
            <person name="Davis C.M."/>
            <person name="Simpson J.R."/>
            <person name="Lauterbach L."/>
            <person name="Steele A.D."/>
            <person name="Gui C."/>
            <person name="Meng S."/>
            <person name="Li G."/>
            <person name="Viehrig K."/>
            <person name="Ye F."/>
            <person name="Su P."/>
            <person name="Kiefer A.F."/>
            <person name="Nichols A."/>
            <person name="Cepeda A.J."/>
            <person name="Yan W."/>
            <person name="Fan B."/>
            <person name="Jiang Y."/>
            <person name="Adhikari A."/>
            <person name="Zheng C.-J."/>
            <person name="Schuster L."/>
            <person name="Cowan T.M."/>
            <person name="Smanski M.J."/>
            <person name="Chevrette M.G."/>
            <person name="De Carvalho L.P.S."/>
            <person name="Shen B."/>
        </authorList>
    </citation>
    <scope>NUCLEOTIDE SEQUENCE [LARGE SCALE GENOMIC DNA]</scope>
    <source>
        <strain evidence="3 4">NPDC051599</strain>
    </source>
</reference>
<evidence type="ECO:0000256" key="2">
    <source>
        <dbReference type="SAM" id="SignalP"/>
    </source>
</evidence>
<sequence length="187" mass="19305">MRAVRRSALLFLPALWVLASCGVPATGVVEAGGPASGVVPMIRVYLVADGALVGVPRRTVAPVEVESAVQVLLQGPSEAERVKGITTLLPLSDGSASAVPSPTALSPDNSMRPPPPDVVKVTTRDDRVSIQLRPVGVDIPDLATAQLICTAVAAQRIADPEAQPAPVTVTGRDGRRVEGDGVRCPDL</sequence>
<feature type="region of interest" description="Disordered" evidence="1">
    <location>
        <begin position="163"/>
        <end position="187"/>
    </location>
</feature>
<accession>A0ABW7YDW7</accession>
<feature type="compositionally biased region" description="Basic and acidic residues" evidence="1">
    <location>
        <begin position="172"/>
        <end position="187"/>
    </location>
</feature>
<evidence type="ECO:0008006" key="5">
    <source>
        <dbReference type="Google" id="ProtNLM"/>
    </source>
</evidence>
<keyword evidence="2" id="KW-0732">Signal</keyword>
<feature type="compositionally biased region" description="Polar residues" evidence="1">
    <location>
        <begin position="94"/>
        <end position="109"/>
    </location>
</feature>
<evidence type="ECO:0000313" key="3">
    <source>
        <dbReference type="EMBL" id="MFI5680305.1"/>
    </source>
</evidence>